<dbReference type="GO" id="GO:0003677">
    <property type="term" value="F:DNA binding"/>
    <property type="evidence" value="ECO:0007669"/>
    <property type="project" value="InterPro"/>
</dbReference>
<dbReference type="InterPro" id="IPR001098">
    <property type="entry name" value="DNA-dir_DNA_pol_A_palm_dom"/>
</dbReference>
<dbReference type="GO" id="GO:0003887">
    <property type="term" value="F:DNA-directed DNA polymerase activity"/>
    <property type="evidence" value="ECO:0007669"/>
    <property type="project" value="InterPro"/>
</dbReference>
<comment type="caution">
    <text evidence="3">The sequence shown here is derived from an EMBL/GenBank/DDBJ whole genome shotgun (WGS) entry which is preliminary data.</text>
</comment>
<dbReference type="SMART" id="SM00482">
    <property type="entry name" value="POLAc"/>
    <property type="match status" value="1"/>
</dbReference>
<dbReference type="GO" id="GO:0006302">
    <property type="term" value="P:double-strand break repair"/>
    <property type="evidence" value="ECO:0007669"/>
    <property type="project" value="TreeGrafter"/>
</dbReference>
<dbReference type="EMBL" id="JANJYI010000004">
    <property type="protein sequence ID" value="KAK2654504.1"/>
    <property type="molecule type" value="Genomic_DNA"/>
</dbReference>
<dbReference type="InterPro" id="IPR043502">
    <property type="entry name" value="DNA/RNA_pol_sf"/>
</dbReference>
<protein>
    <recommendedName>
        <fullName evidence="2">DNA-directed DNA polymerase family A palm domain-containing protein</fullName>
    </recommendedName>
</protein>
<dbReference type="PANTHER" id="PTHR10133">
    <property type="entry name" value="DNA POLYMERASE I"/>
    <property type="match status" value="1"/>
</dbReference>
<reference evidence="3" key="1">
    <citation type="journal article" date="2023" name="Plant J.">
        <title>Genome sequences and population genomics provide insights into the demographic history, inbreeding, and mutation load of two 'living fossil' tree species of Dipteronia.</title>
        <authorList>
            <person name="Feng Y."/>
            <person name="Comes H.P."/>
            <person name="Chen J."/>
            <person name="Zhu S."/>
            <person name="Lu R."/>
            <person name="Zhang X."/>
            <person name="Li P."/>
            <person name="Qiu J."/>
            <person name="Olsen K.M."/>
            <person name="Qiu Y."/>
        </authorList>
    </citation>
    <scope>NUCLEOTIDE SEQUENCE</scope>
    <source>
        <strain evidence="3">KIB01</strain>
    </source>
</reference>
<dbReference type="GO" id="GO:0006261">
    <property type="term" value="P:DNA-templated DNA replication"/>
    <property type="evidence" value="ECO:0007669"/>
    <property type="project" value="InterPro"/>
</dbReference>
<gene>
    <name evidence="3" type="ORF">Ddye_014360</name>
</gene>
<dbReference type="PANTHER" id="PTHR10133:SF27">
    <property type="entry name" value="DNA POLYMERASE NU"/>
    <property type="match status" value="1"/>
</dbReference>
<sequence>MTYVDEADSEMKFHALRERREAFHAIASLCKVCSIDSLISNFILPLQGSKIVGKDGRVHCSLNINTETGRLSCRRPNLQNQPALEKDRYKIRQAFMAAPGHSLIVADYGQLELRILAHLANCKSMLDAFKAGGDFHSRTAMNMYPHIHEAVEMEQVLLEWHPQPVKEAKSTVDLWYKQRQEVLRWQEARKREARELSEVHTLLGRARRFKSFSSQIERAAINTPVQGSAAGVAMCAKMEISTNARLKELGWILLLQVHDEVILEGPSESAEVAKAIVVECMSKPFNGKNILSVDLNVDAKCVQNWYAAK</sequence>
<dbReference type="Gene3D" id="1.10.150.20">
    <property type="entry name" value="5' to 3' exonuclease, C-terminal subdomain"/>
    <property type="match status" value="2"/>
</dbReference>
<evidence type="ECO:0000256" key="1">
    <source>
        <dbReference type="ARBA" id="ARBA00022705"/>
    </source>
</evidence>
<dbReference type="SUPFAM" id="SSF56672">
    <property type="entry name" value="DNA/RNA polymerases"/>
    <property type="match status" value="1"/>
</dbReference>
<dbReference type="InterPro" id="IPR002298">
    <property type="entry name" value="DNA_polymerase_A"/>
</dbReference>
<feature type="domain" description="DNA-directed DNA polymerase family A palm" evidence="2">
    <location>
        <begin position="90"/>
        <end position="269"/>
    </location>
</feature>
<evidence type="ECO:0000313" key="4">
    <source>
        <dbReference type="Proteomes" id="UP001280121"/>
    </source>
</evidence>
<organism evidence="3 4">
    <name type="scientific">Dipteronia dyeriana</name>
    <dbReference type="NCBI Taxonomy" id="168575"/>
    <lineage>
        <taxon>Eukaryota</taxon>
        <taxon>Viridiplantae</taxon>
        <taxon>Streptophyta</taxon>
        <taxon>Embryophyta</taxon>
        <taxon>Tracheophyta</taxon>
        <taxon>Spermatophyta</taxon>
        <taxon>Magnoliopsida</taxon>
        <taxon>eudicotyledons</taxon>
        <taxon>Gunneridae</taxon>
        <taxon>Pentapetalae</taxon>
        <taxon>rosids</taxon>
        <taxon>malvids</taxon>
        <taxon>Sapindales</taxon>
        <taxon>Sapindaceae</taxon>
        <taxon>Hippocastanoideae</taxon>
        <taxon>Acereae</taxon>
        <taxon>Dipteronia</taxon>
    </lineage>
</organism>
<evidence type="ECO:0000313" key="3">
    <source>
        <dbReference type="EMBL" id="KAK2654504.1"/>
    </source>
</evidence>
<dbReference type="Pfam" id="PF00476">
    <property type="entry name" value="DNA_pol_A"/>
    <property type="match status" value="2"/>
</dbReference>
<evidence type="ECO:0000259" key="2">
    <source>
        <dbReference type="SMART" id="SM00482"/>
    </source>
</evidence>
<dbReference type="Proteomes" id="UP001280121">
    <property type="component" value="Unassembled WGS sequence"/>
</dbReference>
<dbReference type="AlphaFoldDB" id="A0AAE0CKI7"/>
<keyword evidence="4" id="KW-1185">Reference proteome</keyword>
<proteinExistence type="predicted"/>
<keyword evidence="1" id="KW-0235">DNA replication</keyword>
<name>A0AAE0CKI7_9ROSI</name>
<accession>A0AAE0CKI7</accession>
<dbReference type="PRINTS" id="PR00868">
    <property type="entry name" value="DNAPOLI"/>
</dbReference>
<dbReference type="Gene3D" id="3.30.70.370">
    <property type="match status" value="2"/>
</dbReference>